<feature type="transmembrane region" description="Helical" evidence="8">
    <location>
        <begin position="370"/>
        <end position="387"/>
    </location>
</feature>
<organism evidence="10 11">
    <name type="scientific">Panaeolus cyanescens</name>
    <dbReference type="NCBI Taxonomy" id="181874"/>
    <lineage>
        <taxon>Eukaryota</taxon>
        <taxon>Fungi</taxon>
        <taxon>Dikarya</taxon>
        <taxon>Basidiomycota</taxon>
        <taxon>Agaricomycotina</taxon>
        <taxon>Agaricomycetes</taxon>
        <taxon>Agaricomycetidae</taxon>
        <taxon>Agaricales</taxon>
        <taxon>Agaricineae</taxon>
        <taxon>Galeropsidaceae</taxon>
        <taxon>Panaeolus</taxon>
    </lineage>
</organism>
<dbReference type="PROSITE" id="PS50850">
    <property type="entry name" value="MFS"/>
    <property type="match status" value="4"/>
</dbReference>
<keyword evidence="3" id="KW-0813">Transport</keyword>
<feature type="transmembrane region" description="Helical" evidence="8">
    <location>
        <begin position="1900"/>
        <end position="1919"/>
    </location>
</feature>
<feature type="transmembrane region" description="Helical" evidence="8">
    <location>
        <begin position="752"/>
        <end position="777"/>
    </location>
</feature>
<dbReference type="InParanoid" id="A0A409YDY5"/>
<dbReference type="EMBL" id="NHTK01001263">
    <property type="protein sequence ID" value="PPR01239.1"/>
    <property type="molecule type" value="Genomic_DNA"/>
</dbReference>
<protein>
    <recommendedName>
        <fullName evidence="9">Major facilitator superfamily (MFS) profile domain-containing protein</fullName>
    </recommendedName>
</protein>
<feature type="transmembrane region" description="Helical" evidence="8">
    <location>
        <begin position="1768"/>
        <end position="1793"/>
    </location>
</feature>
<dbReference type="SUPFAM" id="SSF103473">
    <property type="entry name" value="MFS general substrate transporter"/>
    <property type="match status" value="4"/>
</dbReference>
<feature type="transmembrane region" description="Helical" evidence="8">
    <location>
        <begin position="52"/>
        <end position="70"/>
    </location>
</feature>
<feature type="transmembrane region" description="Helical" evidence="8">
    <location>
        <begin position="784"/>
        <end position="807"/>
    </location>
</feature>
<dbReference type="STRING" id="181874.A0A409YDY5"/>
<feature type="domain" description="Major facilitator superfamily (MFS) profile" evidence="9">
    <location>
        <begin position="1485"/>
        <end position="1923"/>
    </location>
</feature>
<feature type="transmembrane region" description="Helical" evidence="8">
    <location>
        <begin position="1479"/>
        <end position="1498"/>
    </location>
</feature>
<feature type="transmembrane region" description="Helical" evidence="8">
    <location>
        <begin position="567"/>
        <end position="591"/>
    </location>
</feature>
<feature type="domain" description="Major facilitator superfamily (MFS) profile" evidence="9">
    <location>
        <begin position="970"/>
        <end position="1408"/>
    </location>
</feature>
<feature type="transmembrane region" description="Helical" evidence="8">
    <location>
        <begin position="537"/>
        <end position="555"/>
    </location>
</feature>
<evidence type="ECO:0000313" key="11">
    <source>
        <dbReference type="Proteomes" id="UP000284842"/>
    </source>
</evidence>
<feature type="transmembrane region" description="Helical" evidence="8">
    <location>
        <begin position="1285"/>
        <end position="1308"/>
    </location>
</feature>
<feature type="transmembrane region" description="Helical" evidence="8">
    <location>
        <begin position="720"/>
        <end position="740"/>
    </location>
</feature>
<feature type="transmembrane region" description="Helical" evidence="8">
    <location>
        <begin position="1104"/>
        <end position="1120"/>
    </location>
</feature>
<feature type="transmembrane region" description="Helical" evidence="8">
    <location>
        <begin position="20"/>
        <end position="40"/>
    </location>
</feature>
<feature type="transmembrane region" description="Helical" evidence="8">
    <location>
        <begin position="1835"/>
        <end position="1859"/>
    </location>
</feature>
<dbReference type="InterPro" id="IPR050360">
    <property type="entry name" value="MFS_Sugar_Transporters"/>
</dbReference>
<feature type="transmembrane region" description="Helical" evidence="8">
    <location>
        <begin position="1553"/>
        <end position="1572"/>
    </location>
</feature>
<feature type="transmembrane region" description="Helical" evidence="8">
    <location>
        <begin position="267"/>
        <end position="287"/>
    </location>
</feature>
<dbReference type="FunFam" id="1.20.1250.20:FF:000117">
    <property type="entry name" value="MFS hexose transporter"/>
    <property type="match status" value="4"/>
</dbReference>
<keyword evidence="4 8" id="KW-0812">Transmembrane</keyword>
<feature type="transmembrane region" description="Helical" evidence="8">
    <location>
        <begin position="1385"/>
        <end position="1404"/>
    </location>
</feature>
<dbReference type="OrthoDB" id="6133115at2759"/>
<feature type="transmembrane region" description="Helical" evidence="8">
    <location>
        <begin position="1736"/>
        <end position="1756"/>
    </location>
</feature>
<evidence type="ECO:0000256" key="6">
    <source>
        <dbReference type="ARBA" id="ARBA00023136"/>
    </source>
</evidence>
<dbReference type="InterPro" id="IPR036259">
    <property type="entry name" value="MFS_trans_sf"/>
</dbReference>
<comment type="similarity">
    <text evidence="2">Belongs to the major facilitator superfamily. Sugar transporter (TC 2.A.1.1) family.</text>
</comment>
<feature type="transmembrane region" description="Helical" evidence="8">
    <location>
        <begin position="1038"/>
        <end position="1056"/>
    </location>
</feature>
<keyword evidence="11" id="KW-1185">Reference proteome</keyword>
<dbReference type="PROSITE" id="PS00216">
    <property type="entry name" value="SUGAR_TRANSPORT_1"/>
    <property type="match status" value="4"/>
</dbReference>
<feature type="transmembrane region" description="Helical" evidence="8">
    <location>
        <begin position="235"/>
        <end position="255"/>
    </location>
</feature>
<sequence>MMNGLQSLPQWNKFFNEPRGGILGLFNAIQNIGSLAAYPFSPYMADGLGRRTSIFFGATIMCVATALQTASQNFGMFIGARFLIGFGLTFAATAAPMLVTEISYPVYRAPLTSTYNSLWYSGAIVAAWTTYGSFKMPSTWAWRLPSVLQGLPSVIQVALIWFAPESPRWLVSKGRNEQALKTLAYYHADGNQDDPLVRYEYEEIKAAIELDRQVASSVGWKTLFATTGNRKRMRIILALAFFSQWSGNGLVSYYLNKVFITIGIEDPVIQLLINAILQIWNLAWALAASAMVDKIGRRILFITSCVFMTLFFTLQTICSAVYANTGKASAGHAVIAVIFLFYAAYDIAFSPLIVSYTVEILPYNLRAKGFTLFNFFISLSLIFNQYVNPVALEKIGWKYYIVYVVWLAFETVFCYFFIIETKNRTLEETAALFDGEDASEQIHAAAAHNLDADEKKWYNNRRIIILNAWIVLLLITSSTNGYDGSMMNGLQSLPQWKNFFNSPTGGILGLFNAIQNIGSLAAYPISPYLADGLGRRTSIFIGASIMCIATALQTASQNFGMFIGARFLIGFGLTFAAGAAPMLVTEISYPVYRAPLTSTYNSLWYSGAIVAAWTTYGSFKIPTTWAWRLPSALQGLPSVLQVLLIWFCPESPRWLISKGRNEQALKTLAYYHADGNMEDPLVRYEYEEIKAAIELDREVAATVGWKTLFATVGNRKRMRIILALAFFSQWSGNGLVSYYLNKVFETIGITDALTQLLINGILQIWNLGWALAAAFLVDRIGRRVLFLTSCVLMTLFFTLQTICSAVYANTGKDSAGHAVIAVIFLYYAAYDIAFSPLIVSYTVEILPYRLRAKGFTAFNFFISLSLIFNQYANPVALDAIGWKYYIVYVAWLAFETVFCYFFIIETKNRTLEETAVLFDGVEVSEQLHATAAHNIDADEKSSRATLAYSHLLDPNRKWYNNRRIILLNAWIVLLLITSSTNGYDGSMMNGLQSLPQWNKFFNTPTGGTLGLFNAIQNIGSLAAYPFSPYMADGLGRRTSIFFGASIMCVATALQTASQNFGMFIGARFLIGFGLTFAAGAAPMLVTEISYPVYRAPLTSTYNSLWYSGAIIAAWTTFGSFKMNSTWAWRLPSALQGLPSVLQVLLIWFCPESPRWLISKGRNEQALKTLAYYHADGNTEDPLVRYEYEEIKAALELDREVAASIGWKTLFSTAGNRKRMRIIIALAFFSQWSGNGLVSYYLNKVFDTIGITDATIQLLINGILQIWNLGWALAAAFLVDKIGRRVLFLTSCAGMLLFFILQTVCSAVYAQTGKKSAGNAVIAIIFLFYASYDIAFTPLIVSYTVEILPYQLRAKGFTIFNFAISLSLIFNQYVNPIALQKLGWKYYIVYVVWLLFEGIFCYFFIIETKNRTLEETAALFDGEEATEQIHAAAAHNLEADENSFTRVNTMAGGIVANTGATLAYSHLLDPNRKWYNNKRIIYLNFWILLLLITSSTNGYDGSMMNGLQSLPQWNNFFNTPTGGTLGLFNAIQNIGSLAAYPFSPYLADGLGRRTSIFIGAAIMCVATALQTAAQSFGMFIGARFLIGFGLTFAAGAAPMLVTEIAYPPYRAPLTSTYNSLWYSGAIVAAWTTFGSFKMNSTWAWRLPSALQGLPSVLQVLLIWFCPESPRWLISKGRNEQALKTLAYYHADGNTEDPLVRYEYEEIKAAIELDRQVAATVGWKTLFSTVGNRKRMRIIIALAFFSQWSGNGLVSYYLNKVFDTIGITDATIQLLINGILQIWNLGWALAAAFLVDRIGRRVLFLTSCVLMTLFFTLQTICSAIYAQTGKKGAGNAVIAVIFLYYAAYDIAFSPLIVSYTVEILPYRLRAKGFTVFNFAISLSLIFNQYVNPIALKNIAWKYYIVYVVWLAFETVFCYFFIVETKNRTLEETAALFDGEEASAQIAAAAHHIDGDIDEKSSSNFSDVADTKA</sequence>
<accession>A0A409YDY5</accession>
<feature type="transmembrane region" description="Helical" evidence="8">
    <location>
        <begin position="819"/>
        <end position="843"/>
    </location>
</feature>
<feature type="transmembrane region" description="Helical" evidence="8">
    <location>
        <begin position="1800"/>
        <end position="1823"/>
    </location>
</feature>
<dbReference type="GO" id="GO:0005351">
    <property type="term" value="F:carbohydrate:proton symporter activity"/>
    <property type="evidence" value="ECO:0007669"/>
    <property type="project" value="TreeGrafter"/>
</dbReference>
<evidence type="ECO:0000256" key="2">
    <source>
        <dbReference type="ARBA" id="ARBA00010992"/>
    </source>
</evidence>
<evidence type="ECO:0000259" key="9">
    <source>
        <dbReference type="PROSITE" id="PS50850"/>
    </source>
</evidence>
<feature type="transmembrane region" description="Helical" evidence="8">
    <location>
        <begin position="118"/>
        <end position="134"/>
    </location>
</feature>
<feature type="transmembrane region" description="Helical" evidence="8">
    <location>
        <begin position="1068"/>
        <end position="1092"/>
    </location>
</feature>
<comment type="catalytic activity">
    <reaction evidence="7">
        <text>myo-inositol(out) + H(+)(out) = myo-inositol(in) + H(+)(in)</text>
        <dbReference type="Rhea" id="RHEA:60364"/>
        <dbReference type="ChEBI" id="CHEBI:15378"/>
        <dbReference type="ChEBI" id="CHEBI:17268"/>
    </reaction>
</comment>
<evidence type="ECO:0000256" key="3">
    <source>
        <dbReference type="ARBA" id="ARBA00022448"/>
    </source>
</evidence>
<keyword evidence="5 8" id="KW-1133">Transmembrane helix</keyword>
<proteinExistence type="inferred from homology"/>
<feature type="transmembrane region" description="Helical" evidence="8">
    <location>
        <begin position="399"/>
        <end position="418"/>
    </location>
</feature>
<feature type="transmembrane region" description="Helical" evidence="8">
    <location>
        <begin position="964"/>
        <end position="983"/>
    </location>
</feature>
<gene>
    <name evidence="10" type="ORF">CVT24_006003</name>
</gene>
<feature type="transmembrane region" description="Helical" evidence="8">
    <location>
        <begin position="884"/>
        <end position="903"/>
    </location>
</feature>
<feature type="transmembrane region" description="Helical" evidence="8">
    <location>
        <begin position="1584"/>
        <end position="1605"/>
    </location>
</feature>
<dbReference type="Pfam" id="PF00083">
    <property type="entry name" value="Sugar_tr"/>
    <property type="match status" value="4"/>
</dbReference>
<keyword evidence="6 8" id="KW-0472">Membrane</keyword>
<dbReference type="InterPro" id="IPR005829">
    <property type="entry name" value="Sugar_transporter_CS"/>
</dbReference>
<dbReference type="PANTHER" id="PTHR48022:SF64">
    <property type="entry name" value="MAJOR FACILITATOR SUPERFAMILY (MFS) PROFILE DOMAIN-CONTAINING PROTEIN"/>
    <property type="match status" value="1"/>
</dbReference>
<dbReference type="NCBIfam" id="TIGR00879">
    <property type="entry name" value="SP"/>
    <property type="match status" value="3"/>
</dbReference>
<feature type="transmembrane region" description="Helical" evidence="8">
    <location>
        <begin position="299"/>
        <end position="322"/>
    </location>
</feature>
<evidence type="ECO:0000313" key="10">
    <source>
        <dbReference type="EMBL" id="PPR01239.1"/>
    </source>
</evidence>
<feature type="transmembrane region" description="Helical" evidence="8">
    <location>
        <begin position="1320"/>
        <end position="1344"/>
    </location>
</feature>
<feature type="domain" description="Major facilitator superfamily (MFS) profile" evidence="9">
    <location>
        <begin position="1"/>
        <end position="422"/>
    </location>
</feature>
<feature type="domain" description="Major facilitator superfamily (MFS) profile" evidence="9">
    <location>
        <begin position="469"/>
        <end position="907"/>
    </location>
</feature>
<feature type="transmembrane region" description="Helical" evidence="8">
    <location>
        <begin position="1253"/>
        <end position="1278"/>
    </location>
</feature>
<dbReference type="Proteomes" id="UP000284842">
    <property type="component" value="Unassembled WGS sequence"/>
</dbReference>
<dbReference type="InterPro" id="IPR005828">
    <property type="entry name" value="MFS_sugar_transport-like"/>
</dbReference>
<feature type="transmembrane region" description="Helical" evidence="8">
    <location>
        <begin position="463"/>
        <end position="482"/>
    </location>
</feature>
<feature type="transmembrane region" description="Helical" evidence="8">
    <location>
        <begin position="82"/>
        <end position="106"/>
    </location>
</feature>
<dbReference type="GO" id="GO:0016020">
    <property type="term" value="C:membrane"/>
    <property type="evidence" value="ECO:0007669"/>
    <property type="project" value="UniProtKB-SubCell"/>
</dbReference>
<feature type="transmembrane region" description="Helical" evidence="8">
    <location>
        <begin position="1871"/>
        <end position="1888"/>
    </location>
</feature>
<dbReference type="InterPro" id="IPR003663">
    <property type="entry name" value="Sugar/inositol_transpt"/>
</dbReference>
<dbReference type="Gene3D" id="1.20.1250.20">
    <property type="entry name" value="MFS general substrate transporter like domains"/>
    <property type="match status" value="4"/>
</dbReference>
<name>A0A409YDY5_9AGAR</name>
<reference evidence="10 11" key="1">
    <citation type="journal article" date="2018" name="Evol. Lett.">
        <title>Horizontal gene cluster transfer increased hallucinogenic mushroom diversity.</title>
        <authorList>
            <person name="Reynolds H.T."/>
            <person name="Vijayakumar V."/>
            <person name="Gluck-Thaler E."/>
            <person name="Korotkin H.B."/>
            <person name="Matheny P.B."/>
            <person name="Slot J.C."/>
        </authorList>
    </citation>
    <scope>NUCLEOTIDE SEQUENCE [LARGE SCALE GENOMIC DNA]</scope>
    <source>
        <strain evidence="10 11">2629</strain>
    </source>
</reference>
<evidence type="ECO:0000256" key="1">
    <source>
        <dbReference type="ARBA" id="ARBA00004141"/>
    </source>
</evidence>
<comment type="caution">
    <text evidence="10">The sequence shown here is derived from an EMBL/GenBank/DDBJ whole genome shotgun (WGS) entry which is preliminary data.</text>
</comment>
<feature type="transmembrane region" description="Helical" evidence="8">
    <location>
        <begin position="603"/>
        <end position="619"/>
    </location>
</feature>
<evidence type="ECO:0000256" key="7">
    <source>
        <dbReference type="ARBA" id="ARBA00049119"/>
    </source>
</evidence>
<evidence type="ECO:0000256" key="4">
    <source>
        <dbReference type="ARBA" id="ARBA00022692"/>
    </source>
</evidence>
<dbReference type="PANTHER" id="PTHR48022">
    <property type="entry name" value="PLASTIDIC GLUCOSE TRANSPORTER 4"/>
    <property type="match status" value="1"/>
</dbReference>
<comment type="subcellular location">
    <subcellularLocation>
        <location evidence="1">Membrane</location>
        <topology evidence="1">Multi-pass membrane protein</topology>
    </subcellularLocation>
</comment>
<feature type="transmembrane region" description="Helical" evidence="8">
    <location>
        <begin position="1617"/>
        <end position="1635"/>
    </location>
</feature>
<feature type="transmembrane region" description="Helical" evidence="8">
    <location>
        <begin position="855"/>
        <end position="872"/>
    </location>
</feature>
<feature type="transmembrane region" description="Helical" evidence="8">
    <location>
        <begin position="1356"/>
        <end position="1373"/>
    </location>
</feature>
<dbReference type="InterPro" id="IPR020846">
    <property type="entry name" value="MFS_dom"/>
</dbReference>
<evidence type="ECO:0000256" key="5">
    <source>
        <dbReference type="ARBA" id="ARBA00022989"/>
    </source>
</evidence>
<feature type="transmembrane region" description="Helical" evidence="8">
    <location>
        <begin position="1221"/>
        <end position="1241"/>
    </location>
</feature>
<evidence type="ECO:0000256" key="8">
    <source>
        <dbReference type="SAM" id="Phobius"/>
    </source>
</evidence>
<feature type="transmembrane region" description="Helical" evidence="8">
    <location>
        <begin position="334"/>
        <end position="358"/>
    </location>
</feature>